<dbReference type="FunFam" id="2.70.70.10:FF:000001">
    <property type="entry name" value="PTS system glucose-specific IIA component"/>
    <property type="match status" value="1"/>
</dbReference>
<evidence type="ECO:0000256" key="16">
    <source>
        <dbReference type="PROSITE-ProRule" id="PRU00421"/>
    </source>
</evidence>
<protein>
    <recommendedName>
        <fullName evidence="14">PTS system sucrose-specific EIIBCA component</fullName>
        <ecNumber evidence="11">2.7.1.211</ecNumber>
    </recommendedName>
    <alternativeName>
        <fullName evidence="15">EIIBCA-Scr</fullName>
    </alternativeName>
</protein>
<dbReference type="InterPro" id="IPR013013">
    <property type="entry name" value="PTS_EIIC_1"/>
</dbReference>
<dbReference type="GO" id="GO:0016301">
    <property type="term" value="F:kinase activity"/>
    <property type="evidence" value="ECO:0007669"/>
    <property type="project" value="UniProtKB-KW"/>
</dbReference>
<comment type="subcellular location">
    <subcellularLocation>
        <location evidence="1">Cell membrane</location>
        <topology evidence="1">Multi-pass membrane protein</topology>
    </subcellularLocation>
</comment>
<dbReference type="PROSITE" id="PS51098">
    <property type="entry name" value="PTS_EIIB_TYPE_1"/>
    <property type="match status" value="1"/>
</dbReference>
<dbReference type="eggNOG" id="COG1264">
    <property type="taxonomic scope" value="Bacteria"/>
</dbReference>
<feature type="transmembrane region" description="Helical" evidence="17">
    <location>
        <begin position="315"/>
        <end position="336"/>
    </location>
</feature>
<evidence type="ECO:0000256" key="14">
    <source>
        <dbReference type="ARBA" id="ARBA00074554"/>
    </source>
</evidence>
<dbReference type="NCBIfam" id="TIGR01995">
    <property type="entry name" value="PTS-II-ABC-beta"/>
    <property type="match status" value="1"/>
</dbReference>
<evidence type="ECO:0000256" key="9">
    <source>
        <dbReference type="ARBA" id="ARBA00022989"/>
    </source>
</evidence>
<dbReference type="RefSeq" id="WP_018374691.1">
    <property type="nucleotide sequence ID" value="NZ_LT906439.1"/>
</dbReference>
<dbReference type="GO" id="GO:0090589">
    <property type="term" value="F:protein-phosphocysteine-trehalose phosphotransferase system transporter activity"/>
    <property type="evidence" value="ECO:0007669"/>
    <property type="project" value="TreeGrafter"/>
</dbReference>
<feature type="domain" description="PTS EIIC type-1" evidence="20">
    <location>
        <begin position="101"/>
        <end position="455"/>
    </location>
</feature>
<dbReference type="EC" id="2.7.1.211" evidence="11"/>
<dbReference type="eggNOG" id="COG1263">
    <property type="taxonomic scope" value="Bacteria"/>
</dbReference>
<keyword evidence="10 17" id="KW-0472">Membrane</keyword>
<dbReference type="InterPro" id="IPR011297">
    <property type="entry name" value="PTS_IIABC_b_glu"/>
</dbReference>
<name>A0A239T053_9STRE</name>
<dbReference type="PROSITE" id="PS51093">
    <property type="entry name" value="PTS_EIIA_TYPE_1"/>
    <property type="match status" value="1"/>
</dbReference>
<keyword evidence="3" id="KW-1003">Cell membrane</keyword>
<dbReference type="Pfam" id="PF00367">
    <property type="entry name" value="PTS_EIIB"/>
    <property type="match status" value="1"/>
</dbReference>
<evidence type="ECO:0000256" key="17">
    <source>
        <dbReference type="SAM" id="Phobius"/>
    </source>
</evidence>
<feature type="transmembrane region" description="Helical" evidence="17">
    <location>
        <begin position="165"/>
        <end position="185"/>
    </location>
</feature>
<dbReference type="GO" id="GO:0015771">
    <property type="term" value="P:trehalose transport"/>
    <property type="evidence" value="ECO:0007669"/>
    <property type="project" value="TreeGrafter"/>
</dbReference>
<gene>
    <name evidence="21" type="primary">bglP</name>
    <name evidence="21" type="ORF">SAMEA4412692_02038</name>
</gene>
<dbReference type="Pfam" id="PF02378">
    <property type="entry name" value="PTS_EIIC"/>
    <property type="match status" value="1"/>
</dbReference>
<feature type="transmembrane region" description="Helical" evidence="17">
    <location>
        <begin position="235"/>
        <end position="261"/>
    </location>
</feature>
<keyword evidence="8" id="KW-0418">Kinase</keyword>
<dbReference type="InterPro" id="IPR001996">
    <property type="entry name" value="PTS_IIB_1"/>
</dbReference>
<dbReference type="InterPro" id="IPR018113">
    <property type="entry name" value="PTrfase_EIIB_Cys"/>
</dbReference>
<feature type="active site" description="Phosphocysteine intermediate; for EIIB activity" evidence="16">
    <location>
        <position position="27"/>
    </location>
</feature>
<keyword evidence="2" id="KW-0813">Transport</keyword>
<dbReference type="GO" id="GO:0009401">
    <property type="term" value="P:phosphoenolpyruvate-dependent sugar phosphotransferase system"/>
    <property type="evidence" value="ECO:0007669"/>
    <property type="project" value="UniProtKB-KW"/>
</dbReference>
<keyword evidence="9 17" id="KW-1133">Transmembrane helix</keyword>
<dbReference type="OrthoDB" id="9769191at2"/>
<comment type="function">
    <text evidence="12">The phosphoenolpyruvate-dependent sugar phosphotransferase system (sugar PTS), a major carbohydrate active transport system, catalyzes the phosphorylation of incoming sugar substrates concomitantly with their translocation across the cell membrane. This system is involved in sucrose transport.</text>
</comment>
<feature type="transmembrane region" description="Helical" evidence="17">
    <location>
        <begin position="422"/>
        <end position="443"/>
    </location>
</feature>
<dbReference type="STRING" id="1123308.GCA_000380085_02139"/>
<dbReference type="AlphaFoldDB" id="A0A239T053"/>
<evidence type="ECO:0000256" key="4">
    <source>
        <dbReference type="ARBA" id="ARBA00022597"/>
    </source>
</evidence>
<dbReference type="PANTHER" id="PTHR30175">
    <property type="entry name" value="PHOSPHOTRANSFERASE SYSTEM TRANSPORT PROTEIN"/>
    <property type="match status" value="1"/>
</dbReference>
<dbReference type="InterPro" id="IPR001127">
    <property type="entry name" value="PTS_EIIA_1_perm"/>
</dbReference>
<dbReference type="PROSITE" id="PS51103">
    <property type="entry name" value="PTS_EIIC_TYPE_1"/>
    <property type="match status" value="1"/>
</dbReference>
<evidence type="ECO:0000256" key="1">
    <source>
        <dbReference type="ARBA" id="ARBA00004651"/>
    </source>
</evidence>
<evidence type="ECO:0000259" key="18">
    <source>
        <dbReference type="PROSITE" id="PS51093"/>
    </source>
</evidence>
<evidence type="ECO:0000259" key="19">
    <source>
        <dbReference type="PROSITE" id="PS51098"/>
    </source>
</evidence>
<feature type="transmembrane region" description="Helical" evidence="17">
    <location>
        <begin position="389"/>
        <end position="410"/>
    </location>
</feature>
<dbReference type="SUPFAM" id="SSF51261">
    <property type="entry name" value="Duplicated hybrid motif"/>
    <property type="match status" value="1"/>
</dbReference>
<feature type="domain" description="PTS EIIA type-1" evidence="18">
    <location>
        <begin position="488"/>
        <end position="592"/>
    </location>
</feature>
<dbReference type="InterPro" id="IPR050558">
    <property type="entry name" value="PTS_Sugar-Specific_Components"/>
</dbReference>
<dbReference type="EMBL" id="LT906439">
    <property type="protein sequence ID" value="SNU90879.1"/>
    <property type="molecule type" value="Genomic_DNA"/>
</dbReference>
<evidence type="ECO:0000256" key="13">
    <source>
        <dbReference type="ARBA" id="ARBA00048931"/>
    </source>
</evidence>
<sequence>MEKYTNLAKELLLLVGGEKNVIGVTHCLTRLRFTLKDDNQAQTEMLKTHPEVTAIVRGGGQYQIVIGNHVADVYDALLSISSLGDLRASAPSTRLTDRFITMVSAVFQPALGVLAATGMLKGVVAIMAFCGLTAENSGIYLLLQAIGDGFFQFLPIVIAISATKYFNLHLFTGIALAATLLYPGLNADNRLPEVLGFPIYLPSGGYYQTVLPIIMSVALAAQVEKFFKKIVPDVVKYFMVPFLTLIVVAPLTILGIGPAMIGLSNVIGDFFHLIYQFSPVLMGAVLGGLWQLLVMFGLHWGLIPLMTIQLQSSGFSTILAIINFVSFSQFGSVLALAFKLKNPRQKNLILPSVVSAFFGVTEPAIYGLSLPLRTPFILSSIGGAVQGAFVGWTAIHAYNMGGLGIFALTTFVDPNGQDVNNFLQSIIAMLLATLAGFILTLLVRIPDQTEKEMISDTLNKDTKQIPIGHHTIFSPLGGTVLPLETMPDPVFASGAMGEGVAVRPTSDQLVSPVQGIVTTTFPTKHALTIRSEDGVELLIHLGIDTVHLDGQGFTVLVENGQEVRLGQPLLQFDREHLEAQGYDLTSAIIVTNSPDYMDVLPATVDNIKLGQPLLTVIEK</sequence>
<dbReference type="Pfam" id="PF00358">
    <property type="entry name" value="PTS_EIIA_1"/>
    <property type="match status" value="1"/>
</dbReference>
<evidence type="ECO:0000256" key="8">
    <source>
        <dbReference type="ARBA" id="ARBA00022777"/>
    </source>
</evidence>
<dbReference type="CDD" id="cd00212">
    <property type="entry name" value="PTS_IIB_glc"/>
    <property type="match status" value="1"/>
</dbReference>
<dbReference type="FunFam" id="3.30.1360.60:FF:000001">
    <property type="entry name" value="PTS system glucose-specific IIBC component PtsG"/>
    <property type="match status" value="1"/>
</dbReference>
<dbReference type="GO" id="GO:0022878">
    <property type="term" value="F:protein-N(PI)-phosphohistidine-sucrose phosphotransferase system transporter activity"/>
    <property type="evidence" value="ECO:0007669"/>
    <property type="project" value="RHEA"/>
</dbReference>
<evidence type="ECO:0000256" key="2">
    <source>
        <dbReference type="ARBA" id="ARBA00022448"/>
    </source>
</evidence>
<evidence type="ECO:0000256" key="7">
    <source>
        <dbReference type="ARBA" id="ARBA00022692"/>
    </source>
</evidence>
<evidence type="ECO:0000256" key="3">
    <source>
        <dbReference type="ARBA" id="ARBA00022475"/>
    </source>
</evidence>
<dbReference type="Proteomes" id="UP000215185">
    <property type="component" value="Chromosome 1"/>
</dbReference>
<dbReference type="SUPFAM" id="SSF55604">
    <property type="entry name" value="Glucose permease domain IIB"/>
    <property type="match status" value="1"/>
</dbReference>
<evidence type="ECO:0000256" key="12">
    <source>
        <dbReference type="ARBA" id="ARBA00045139"/>
    </source>
</evidence>
<keyword evidence="4" id="KW-0762">Sugar transport</keyword>
<keyword evidence="6" id="KW-0598">Phosphotransferase system</keyword>
<dbReference type="InterPro" id="IPR011055">
    <property type="entry name" value="Dup_hybrid_motif"/>
</dbReference>
<evidence type="ECO:0000256" key="15">
    <source>
        <dbReference type="ARBA" id="ARBA00081008"/>
    </source>
</evidence>
<evidence type="ECO:0000259" key="20">
    <source>
        <dbReference type="PROSITE" id="PS51103"/>
    </source>
</evidence>
<evidence type="ECO:0000313" key="22">
    <source>
        <dbReference type="Proteomes" id="UP000215185"/>
    </source>
</evidence>
<dbReference type="GO" id="GO:0005886">
    <property type="term" value="C:plasma membrane"/>
    <property type="evidence" value="ECO:0007669"/>
    <property type="project" value="UniProtKB-SubCell"/>
</dbReference>
<evidence type="ECO:0000256" key="10">
    <source>
        <dbReference type="ARBA" id="ARBA00023136"/>
    </source>
</evidence>
<dbReference type="PROSITE" id="PS00371">
    <property type="entry name" value="PTS_EIIA_TYPE_1_HIS"/>
    <property type="match status" value="1"/>
</dbReference>
<dbReference type="PROSITE" id="PS01035">
    <property type="entry name" value="PTS_EIIB_TYPE_1_CYS"/>
    <property type="match status" value="1"/>
</dbReference>
<evidence type="ECO:0000256" key="5">
    <source>
        <dbReference type="ARBA" id="ARBA00022679"/>
    </source>
</evidence>
<dbReference type="InterPro" id="IPR003352">
    <property type="entry name" value="PTS_EIIC"/>
</dbReference>
<feature type="transmembrane region" description="Helical" evidence="17">
    <location>
        <begin position="348"/>
        <end position="368"/>
    </location>
</feature>
<feature type="transmembrane region" description="Helical" evidence="17">
    <location>
        <begin position="205"/>
        <end position="223"/>
    </location>
</feature>
<dbReference type="eggNOG" id="COG2190">
    <property type="taxonomic scope" value="Bacteria"/>
</dbReference>
<feature type="domain" description="PTS EIIB type-1" evidence="19">
    <location>
        <begin position="5"/>
        <end position="87"/>
    </location>
</feature>
<feature type="transmembrane region" description="Helical" evidence="17">
    <location>
        <begin position="139"/>
        <end position="158"/>
    </location>
</feature>
<feature type="transmembrane region" description="Helical" evidence="17">
    <location>
        <begin position="281"/>
        <end position="303"/>
    </location>
</feature>
<keyword evidence="5 21" id="KW-0808">Transferase</keyword>
<accession>A0A239T053</accession>
<dbReference type="KEGG" id="smen:SAMEA4412692_2038"/>
<proteinExistence type="predicted"/>
<reference evidence="21 22" key="1">
    <citation type="submission" date="2017-06" db="EMBL/GenBank/DDBJ databases">
        <authorList>
            <consortium name="Pathogen Informatics"/>
        </authorList>
    </citation>
    <scope>NUCLEOTIDE SEQUENCE [LARGE SCALE GENOMIC DNA]</scope>
    <source>
        <strain evidence="21 22">NCTC13788</strain>
    </source>
</reference>
<dbReference type="InterPro" id="IPR036878">
    <property type="entry name" value="Glu_permease_IIB"/>
</dbReference>
<dbReference type="PANTHER" id="PTHR30175:SF1">
    <property type="entry name" value="PTS SYSTEM ARBUTIN-, CELLOBIOSE-, AND SALICIN-SPECIFIC EIIBC COMPONENT-RELATED"/>
    <property type="match status" value="1"/>
</dbReference>
<dbReference type="Gene3D" id="2.70.70.10">
    <property type="entry name" value="Glucose Permease (Domain IIA)"/>
    <property type="match status" value="1"/>
</dbReference>
<evidence type="ECO:0000256" key="6">
    <source>
        <dbReference type="ARBA" id="ARBA00022683"/>
    </source>
</evidence>
<dbReference type="NCBIfam" id="TIGR00830">
    <property type="entry name" value="PTBA"/>
    <property type="match status" value="1"/>
</dbReference>
<feature type="transmembrane region" description="Helical" evidence="17">
    <location>
        <begin position="99"/>
        <end position="119"/>
    </location>
</feature>
<dbReference type="Gene3D" id="3.30.1360.60">
    <property type="entry name" value="Glucose permease domain IIB"/>
    <property type="match status" value="1"/>
</dbReference>
<organism evidence="21 22">
    <name type="scientific">Streptococcus merionis</name>
    <dbReference type="NCBI Taxonomy" id="400065"/>
    <lineage>
        <taxon>Bacteria</taxon>
        <taxon>Bacillati</taxon>
        <taxon>Bacillota</taxon>
        <taxon>Bacilli</taxon>
        <taxon>Lactobacillales</taxon>
        <taxon>Streptococcaceae</taxon>
        <taxon>Streptococcus</taxon>
    </lineage>
</organism>
<keyword evidence="22" id="KW-1185">Reference proteome</keyword>
<comment type="catalytic activity">
    <reaction evidence="13">
        <text>N(pros)-phospho-L-histidyl-[protein](out) + sucrose = sucrose 6(G)-phosphate(in) + L-histidyl-[protein]</text>
        <dbReference type="Rhea" id="RHEA:49236"/>
        <dbReference type="Rhea" id="RHEA-COMP:9745"/>
        <dbReference type="Rhea" id="RHEA-COMP:9746"/>
        <dbReference type="ChEBI" id="CHEBI:17992"/>
        <dbReference type="ChEBI" id="CHEBI:29979"/>
        <dbReference type="ChEBI" id="CHEBI:64837"/>
        <dbReference type="ChEBI" id="CHEBI:91002"/>
        <dbReference type="EC" id="2.7.1.211"/>
    </reaction>
</comment>
<keyword evidence="7 17" id="KW-0812">Transmembrane</keyword>
<evidence type="ECO:0000313" key="21">
    <source>
        <dbReference type="EMBL" id="SNU90879.1"/>
    </source>
</evidence>
<evidence type="ECO:0000256" key="11">
    <source>
        <dbReference type="ARBA" id="ARBA00044053"/>
    </source>
</evidence>